<dbReference type="EMBL" id="JAKCXM010000114">
    <property type="protein sequence ID" value="KAJ0401941.1"/>
    <property type="molecule type" value="Genomic_DNA"/>
</dbReference>
<evidence type="ECO:0000313" key="3">
    <source>
        <dbReference type="EMBL" id="KAJ0401941.1"/>
    </source>
</evidence>
<comment type="caution">
    <text evidence="3">The sequence shown here is derived from an EMBL/GenBank/DDBJ whole genome shotgun (WGS) entry which is preliminary data.</text>
</comment>
<organism evidence="3 4">
    <name type="scientific">Pythium insidiosum</name>
    <name type="common">Pythiosis disease agent</name>
    <dbReference type="NCBI Taxonomy" id="114742"/>
    <lineage>
        <taxon>Eukaryota</taxon>
        <taxon>Sar</taxon>
        <taxon>Stramenopiles</taxon>
        <taxon>Oomycota</taxon>
        <taxon>Peronosporomycetes</taxon>
        <taxon>Pythiales</taxon>
        <taxon>Pythiaceae</taxon>
        <taxon>Pythium</taxon>
    </lineage>
</organism>
<gene>
    <name evidence="3" type="ORF">P43SY_001988</name>
</gene>
<name>A0AAD5Q9G0_PYTIN</name>
<feature type="compositionally biased region" description="Basic residues" evidence="1">
    <location>
        <begin position="153"/>
        <end position="162"/>
    </location>
</feature>
<feature type="region of interest" description="Disordered" evidence="1">
    <location>
        <begin position="150"/>
        <end position="172"/>
    </location>
</feature>
<feature type="compositionally biased region" description="Pro residues" evidence="1">
    <location>
        <begin position="11"/>
        <end position="24"/>
    </location>
</feature>
<evidence type="ECO:0000256" key="1">
    <source>
        <dbReference type="SAM" id="MobiDB-lite"/>
    </source>
</evidence>
<dbReference type="SUPFAM" id="SSF55961">
    <property type="entry name" value="Bet v1-like"/>
    <property type="match status" value="1"/>
</dbReference>
<accession>A0AAD5Q9G0</accession>
<protein>
    <recommendedName>
        <fullName evidence="2">START domain-containing protein</fullName>
    </recommendedName>
</protein>
<evidence type="ECO:0000313" key="4">
    <source>
        <dbReference type="Proteomes" id="UP001209570"/>
    </source>
</evidence>
<evidence type="ECO:0000259" key="2">
    <source>
        <dbReference type="PROSITE" id="PS50848"/>
    </source>
</evidence>
<dbReference type="AlphaFoldDB" id="A0AAD5Q9G0"/>
<dbReference type="Pfam" id="PF01852">
    <property type="entry name" value="START"/>
    <property type="match status" value="1"/>
</dbReference>
<dbReference type="Proteomes" id="UP001209570">
    <property type="component" value="Unassembled WGS sequence"/>
</dbReference>
<dbReference type="InterPro" id="IPR002913">
    <property type="entry name" value="START_lipid-bd_dom"/>
</dbReference>
<dbReference type="GO" id="GO:0008289">
    <property type="term" value="F:lipid binding"/>
    <property type="evidence" value="ECO:0007669"/>
    <property type="project" value="InterPro"/>
</dbReference>
<proteinExistence type="predicted"/>
<feature type="region of interest" description="Disordered" evidence="1">
    <location>
        <begin position="1"/>
        <end position="30"/>
    </location>
</feature>
<reference evidence="3" key="1">
    <citation type="submission" date="2021-12" db="EMBL/GenBank/DDBJ databases">
        <title>Prjna785345.</title>
        <authorList>
            <person name="Rujirawat T."/>
            <person name="Krajaejun T."/>
        </authorList>
    </citation>
    <scope>NUCLEOTIDE SEQUENCE</scope>
    <source>
        <strain evidence="3">Pi057C3</strain>
    </source>
</reference>
<dbReference type="Gene3D" id="3.30.530.20">
    <property type="match status" value="1"/>
</dbReference>
<dbReference type="PROSITE" id="PS50848">
    <property type="entry name" value="START"/>
    <property type="match status" value="1"/>
</dbReference>
<sequence>MPLTTIQELAYPPPTATAPAPPPRQQDDDDDTHLALLRVVDHNAARLIAQAAAATEPSHAPLLRLRKETDGVALFVPREAQRRRARVAGLSHLYAPLQDVQQLLDPRVNAMSHRVLHPSLHTDPETPLSARTLGVILDFADELLAIQHVAPAPHRHGRRRRRSPAEQVPTPRLSRPRDFVVLEHQRAVHCADGRRGWLVSFHSVAWAKCPSPSRADATVRGSLYCSGVVVLESATHVGRLDVVVVAEINAKGGTSQQLNRWLSERRVVNVLAALTHTVERHAAQRLSLLSSRIFESVHRRVQALPSLMMETLTSIHDDDADRCCVTCCVAIDDEPHDAPPLRCRKCAESVCVGCSSRWRIGSKEIRLCMECWADVTLNRCVDDEQDTRAFGT</sequence>
<dbReference type="PANTHER" id="PTHR13510">
    <property type="entry name" value="FYVE-FINGER-CONTAINING RAB5 EFFECTOR PROTEIN RABENOSYN-5-RELATED"/>
    <property type="match status" value="1"/>
</dbReference>
<feature type="domain" description="START" evidence="2">
    <location>
        <begin position="176"/>
        <end position="283"/>
    </location>
</feature>
<dbReference type="PANTHER" id="PTHR13510:SF44">
    <property type="entry name" value="RABENOSYN-5"/>
    <property type="match status" value="1"/>
</dbReference>
<keyword evidence="4" id="KW-1185">Reference proteome</keyword>
<dbReference type="InterPro" id="IPR023393">
    <property type="entry name" value="START-like_dom_sf"/>
</dbReference>
<dbReference type="InterPro" id="IPR052727">
    <property type="entry name" value="Rab4/Rab5_effector"/>
</dbReference>